<dbReference type="Gene3D" id="1.20.1250.20">
    <property type="entry name" value="MFS general substrate transporter like domains"/>
    <property type="match status" value="1"/>
</dbReference>
<dbReference type="STRING" id="6832.A0A553NQJ7"/>
<dbReference type="PANTHER" id="PTHR23510">
    <property type="entry name" value="INNER MEMBRANE TRANSPORT PROTEIN YAJR"/>
    <property type="match status" value="1"/>
</dbReference>
<comment type="caution">
    <text evidence="8">The sequence shown here is derived from an EMBL/GenBank/DDBJ whole genome shotgun (WGS) entry which is preliminary data.</text>
</comment>
<dbReference type="EMBL" id="VCGU01000011">
    <property type="protein sequence ID" value="TRY67690.1"/>
    <property type="molecule type" value="Genomic_DNA"/>
</dbReference>
<dbReference type="GO" id="GO:0005765">
    <property type="term" value="C:lysosomal membrane"/>
    <property type="evidence" value="ECO:0007669"/>
    <property type="project" value="TreeGrafter"/>
</dbReference>
<evidence type="ECO:0000313" key="9">
    <source>
        <dbReference type="Proteomes" id="UP000318571"/>
    </source>
</evidence>
<dbReference type="PANTHER" id="PTHR23510:SF3">
    <property type="entry name" value="MAJOR FACILITATOR SUPERFAMILY DOMAIN-CONTAINING PROTEIN 8"/>
    <property type="match status" value="1"/>
</dbReference>
<reference evidence="8 9" key="1">
    <citation type="journal article" date="2018" name="Nat. Ecol. Evol.">
        <title>Genomic signatures of mitonuclear coevolution across populations of Tigriopus californicus.</title>
        <authorList>
            <person name="Barreto F.S."/>
            <person name="Watson E.T."/>
            <person name="Lima T.G."/>
            <person name="Willett C.S."/>
            <person name="Edmands S."/>
            <person name="Li W."/>
            <person name="Burton R.S."/>
        </authorList>
    </citation>
    <scope>NUCLEOTIDE SEQUENCE [LARGE SCALE GENOMIC DNA]</scope>
    <source>
        <strain evidence="8 9">San Diego</strain>
    </source>
</reference>
<dbReference type="GO" id="GO:0022857">
    <property type="term" value="F:transmembrane transporter activity"/>
    <property type="evidence" value="ECO:0007669"/>
    <property type="project" value="InterPro"/>
</dbReference>
<evidence type="ECO:0000256" key="6">
    <source>
        <dbReference type="SAM" id="Phobius"/>
    </source>
</evidence>
<feature type="transmembrane region" description="Helical" evidence="6">
    <location>
        <begin position="79"/>
        <end position="101"/>
    </location>
</feature>
<evidence type="ECO:0000256" key="4">
    <source>
        <dbReference type="ARBA" id="ARBA00022989"/>
    </source>
</evidence>
<accession>A0A553NQJ7</accession>
<keyword evidence="5 6" id="KW-0472">Membrane</keyword>
<evidence type="ECO:0000256" key="1">
    <source>
        <dbReference type="ARBA" id="ARBA00004127"/>
    </source>
</evidence>
<feature type="transmembrane region" description="Helical" evidence="6">
    <location>
        <begin position="12"/>
        <end position="37"/>
    </location>
</feature>
<dbReference type="InterPro" id="IPR051068">
    <property type="entry name" value="MFS_Domain-Containing_Protein"/>
</dbReference>
<evidence type="ECO:0000256" key="5">
    <source>
        <dbReference type="ARBA" id="ARBA00023136"/>
    </source>
</evidence>
<feature type="domain" description="Major facilitator superfamily (MFS) profile" evidence="7">
    <location>
        <begin position="11"/>
        <end position="527"/>
    </location>
</feature>
<dbReference type="InterPro" id="IPR011701">
    <property type="entry name" value="MFS"/>
</dbReference>
<evidence type="ECO:0000313" key="8">
    <source>
        <dbReference type="EMBL" id="TRY67690.1"/>
    </source>
</evidence>
<feature type="transmembrane region" description="Helical" evidence="6">
    <location>
        <begin position="330"/>
        <end position="351"/>
    </location>
</feature>
<keyword evidence="2" id="KW-0813">Transport</keyword>
<gene>
    <name evidence="8" type="ORF">TCAL_02761</name>
</gene>
<feature type="transmembrane region" description="Helical" evidence="6">
    <location>
        <begin position="473"/>
        <end position="495"/>
    </location>
</feature>
<proteinExistence type="predicted"/>
<keyword evidence="3 6" id="KW-0812">Transmembrane</keyword>
<feature type="transmembrane region" description="Helical" evidence="6">
    <location>
        <begin position="501"/>
        <end position="521"/>
    </location>
</feature>
<feature type="transmembrane region" description="Helical" evidence="6">
    <location>
        <begin position="49"/>
        <end position="67"/>
    </location>
</feature>
<dbReference type="GO" id="GO:0012505">
    <property type="term" value="C:endomembrane system"/>
    <property type="evidence" value="ECO:0007669"/>
    <property type="project" value="UniProtKB-SubCell"/>
</dbReference>
<organism evidence="8 9">
    <name type="scientific">Tigriopus californicus</name>
    <name type="common">Marine copepod</name>
    <dbReference type="NCBI Taxonomy" id="6832"/>
    <lineage>
        <taxon>Eukaryota</taxon>
        <taxon>Metazoa</taxon>
        <taxon>Ecdysozoa</taxon>
        <taxon>Arthropoda</taxon>
        <taxon>Crustacea</taxon>
        <taxon>Multicrustacea</taxon>
        <taxon>Hexanauplia</taxon>
        <taxon>Copepoda</taxon>
        <taxon>Harpacticoida</taxon>
        <taxon>Harpacticidae</taxon>
        <taxon>Tigriopus</taxon>
    </lineage>
</organism>
<dbReference type="PROSITE" id="PS50850">
    <property type="entry name" value="MFS"/>
    <property type="match status" value="1"/>
</dbReference>
<keyword evidence="9" id="KW-1185">Reference proteome</keyword>
<dbReference type="OMA" id="GTKMGWL"/>
<feature type="transmembrane region" description="Helical" evidence="6">
    <location>
        <begin position="149"/>
        <end position="167"/>
    </location>
</feature>
<keyword evidence="4 6" id="KW-1133">Transmembrane helix</keyword>
<dbReference type="InterPro" id="IPR020846">
    <property type="entry name" value="MFS_dom"/>
</dbReference>
<evidence type="ECO:0000259" key="7">
    <source>
        <dbReference type="PROSITE" id="PS50850"/>
    </source>
</evidence>
<evidence type="ECO:0000256" key="2">
    <source>
        <dbReference type="ARBA" id="ARBA00022448"/>
    </source>
</evidence>
<feature type="transmembrane region" description="Helical" evidence="6">
    <location>
        <begin position="290"/>
        <end position="310"/>
    </location>
</feature>
<comment type="subcellular location">
    <subcellularLocation>
        <location evidence="1">Endomembrane system</location>
        <topology evidence="1">Multi-pass membrane protein</topology>
    </subcellularLocation>
</comment>
<dbReference type="Proteomes" id="UP000318571">
    <property type="component" value="Chromosome 4"/>
</dbReference>
<dbReference type="OrthoDB" id="370281at2759"/>
<dbReference type="SUPFAM" id="SSF103473">
    <property type="entry name" value="MFS general substrate transporter"/>
    <property type="match status" value="1"/>
</dbReference>
<dbReference type="InterPro" id="IPR036259">
    <property type="entry name" value="MFS_trans_sf"/>
</dbReference>
<name>A0A553NQJ7_TIGCA</name>
<feature type="transmembrane region" description="Helical" evidence="6">
    <location>
        <begin position="363"/>
        <end position="383"/>
    </location>
</feature>
<feature type="transmembrane region" description="Helical" evidence="6">
    <location>
        <begin position="439"/>
        <end position="461"/>
    </location>
</feature>
<protein>
    <recommendedName>
        <fullName evidence="7">Major facilitator superfamily (MFS) profile domain-containing protein</fullName>
    </recommendedName>
</protein>
<feature type="transmembrane region" description="Helical" evidence="6">
    <location>
        <begin position="187"/>
        <end position="208"/>
    </location>
</feature>
<dbReference type="AlphaFoldDB" id="A0A553NQJ7"/>
<sequence>MVNENRARIRSLFIVHTAMLILTLGSSIIYTGLYPYLELLDPNVKLDEYGFVVAADAFAQMIFSPLFGIMADKMGQIRVVAIICAATFFGGNVFFCLVPLIPREIGSLPKPRVWALLVARFIVGIGTAINAAARAYVSKVTTLSERTTHVALLSLFQTLGFIIGPALQSALTPIGEKEIGDGSQFVFDMYTATGWVSAANGILALILFMPGIFVEFFEAPAETDTVELVEDEPDETQDVPKPLPKALQEMKKKPAELLKQFSQISLVDAQRLVVDTPESEIEEPKKKVDILSAVVSTWGFFSFYCSFVLLETLVTPMAIDQFGWSKEDTILYIGISMAAGGVLAAFCFAAIGPLSKRFDERLILIILGIIPMIVGRLVMMPIGSKMPPLRGNLTICDNYDPSMNLTSMIGSENRAGPSDEVGCPYCWCLDIPQMSVLQFMIGFAIVVIGYPFCIAISGSLFSKIVGKHAQGFWMGLLTMAGSCARVVGPILFTWLYEQFGIYITFSIIAATLVVSLVMYIVTYKRFKI</sequence>
<dbReference type="Pfam" id="PF07690">
    <property type="entry name" value="MFS_1"/>
    <property type="match status" value="2"/>
</dbReference>
<feature type="transmembrane region" description="Helical" evidence="6">
    <location>
        <begin position="113"/>
        <end position="137"/>
    </location>
</feature>
<evidence type="ECO:0000256" key="3">
    <source>
        <dbReference type="ARBA" id="ARBA00022692"/>
    </source>
</evidence>